<dbReference type="Gene3D" id="2.60.34.10">
    <property type="entry name" value="Substrate Binding Domain Of DNAk, Chain A, domain 1"/>
    <property type="match status" value="1"/>
</dbReference>
<dbReference type="SUPFAM" id="SSF53067">
    <property type="entry name" value="Actin-like ATPase domain"/>
    <property type="match status" value="2"/>
</dbReference>
<dbReference type="FunFam" id="3.90.640.10:FF:000004">
    <property type="entry name" value="Heat shock 70 kDa protein 4"/>
    <property type="match status" value="1"/>
</dbReference>
<dbReference type="GO" id="GO:0005788">
    <property type="term" value="C:endoplasmic reticulum lumen"/>
    <property type="evidence" value="ECO:0007669"/>
    <property type="project" value="UniProtKB-SubCell"/>
</dbReference>
<dbReference type="PROSITE" id="PS01036">
    <property type="entry name" value="HSP70_3"/>
    <property type="match status" value="1"/>
</dbReference>
<organism evidence="8 9">
    <name type="scientific">Puccinia sorghi</name>
    <dbReference type="NCBI Taxonomy" id="27349"/>
    <lineage>
        <taxon>Eukaryota</taxon>
        <taxon>Fungi</taxon>
        <taxon>Dikarya</taxon>
        <taxon>Basidiomycota</taxon>
        <taxon>Pucciniomycotina</taxon>
        <taxon>Pucciniomycetes</taxon>
        <taxon>Pucciniales</taxon>
        <taxon>Pucciniaceae</taxon>
        <taxon>Puccinia</taxon>
    </lineage>
</organism>
<gene>
    <name evidence="8" type="ORF">VP01_2148g3</name>
</gene>
<feature type="region of interest" description="Disordered" evidence="7">
    <location>
        <begin position="691"/>
        <end position="741"/>
    </location>
</feature>
<dbReference type="CDD" id="cd10230">
    <property type="entry name" value="ASKHA_NBD_HSP70_HYOU1"/>
    <property type="match status" value="1"/>
</dbReference>
<proteinExistence type="predicted"/>
<dbReference type="Proteomes" id="UP000037035">
    <property type="component" value="Unassembled WGS sequence"/>
</dbReference>
<dbReference type="PRINTS" id="PR00301">
    <property type="entry name" value="HEATSHOCK70"/>
</dbReference>
<dbReference type="GO" id="GO:0140662">
    <property type="term" value="F:ATP-dependent protein folding chaperone"/>
    <property type="evidence" value="ECO:0007669"/>
    <property type="project" value="InterPro"/>
</dbReference>
<feature type="compositionally biased region" description="Basic and acidic residues" evidence="7">
    <location>
        <begin position="1018"/>
        <end position="1031"/>
    </location>
</feature>
<dbReference type="SUPFAM" id="SSF100934">
    <property type="entry name" value="Heat shock protein 70kD (HSP70), C-terminal subdomain"/>
    <property type="match status" value="1"/>
</dbReference>
<keyword evidence="9" id="KW-1185">Reference proteome</keyword>
<evidence type="ECO:0000256" key="2">
    <source>
        <dbReference type="ARBA" id="ARBA00022729"/>
    </source>
</evidence>
<evidence type="ECO:0000256" key="1">
    <source>
        <dbReference type="ARBA" id="ARBA00004319"/>
    </source>
</evidence>
<keyword evidence="3" id="KW-0547">Nucleotide-binding</keyword>
<dbReference type="Gene3D" id="3.30.30.30">
    <property type="match status" value="1"/>
</dbReference>
<dbReference type="InterPro" id="IPR043129">
    <property type="entry name" value="ATPase_NBD"/>
</dbReference>
<dbReference type="GO" id="GO:0034663">
    <property type="term" value="C:endoplasmic reticulum chaperone complex"/>
    <property type="evidence" value="ECO:0007669"/>
    <property type="project" value="TreeGrafter"/>
</dbReference>
<evidence type="ECO:0000313" key="8">
    <source>
        <dbReference type="EMBL" id="KNZ57482.1"/>
    </source>
</evidence>
<comment type="caution">
    <text evidence="8">The sequence shown here is derived from an EMBL/GenBank/DDBJ whole genome shotgun (WGS) entry which is preliminary data.</text>
</comment>
<keyword evidence="6" id="KW-0143">Chaperone</keyword>
<dbReference type="AlphaFoldDB" id="A0A0L6VAB8"/>
<feature type="region of interest" description="Disordered" evidence="7">
    <location>
        <begin position="931"/>
        <end position="950"/>
    </location>
</feature>
<feature type="region of interest" description="Disordered" evidence="7">
    <location>
        <begin position="961"/>
        <end position="1031"/>
    </location>
</feature>
<dbReference type="PANTHER" id="PTHR45639:SF3">
    <property type="entry name" value="HYPOXIA UP-REGULATED PROTEIN 1"/>
    <property type="match status" value="1"/>
</dbReference>
<feature type="compositionally biased region" description="Polar residues" evidence="7">
    <location>
        <begin position="33"/>
        <end position="47"/>
    </location>
</feature>
<reference evidence="8 9" key="1">
    <citation type="submission" date="2015-08" db="EMBL/GenBank/DDBJ databases">
        <title>Next Generation Sequencing and Analysis of the Genome of Puccinia sorghi L Schw, the Causal Agent of Maize Common Rust.</title>
        <authorList>
            <person name="Rochi L."/>
            <person name="Burguener G."/>
            <person name="Darino M."/>
            <person name="Turjanski A."/>
            <person name="Kreff E."/>
            <person name="Dieguez M.J."/>
            <person name="Sacco F."/>
        </authorList>
    </citation>
    <scope>NUCLEOTIDE SEQUENCE [LARGE SCALE GENOMIC DNA]</scope>
    <source>
        <strain evidence="8 9">RO10H11247</strain>
    </source>
</reference>
<dbReference type="VEuPathDB" id="FungiDB:VP01_2148g3"/>
<protein>
    <recommendedName>
        <fullName evidence="10">Hypoxia up-regulated 1</fullName>
    </recommendedName>
</protein>
<feature type="region of interest" description="Disordered" evidence="7">
    <location>
        <begin position="19"/>
        <end position="49"/>
    </location>
</feature>
<evidence type="ECO:0000313" key="9">
    <source>
        <dbReference type="Proteomes" id="UP000037035"/>
    </source>
</evidence>
<name>A0A0L6VAB8_9BASI</name>
<feature type="compositionally biased region" description="Basic residues" evidence="7">
    <location>
        <begin position="963"/>
        <end position="973"/>
    </location>
</feature>
<dbReference type="Pfam" id="PF00012">
    <property type="entry name" value="HSP70"/>
    <property type="match status" value="1"/>
</dbReference>
<evidence type="ECO:0000256" key="6">
    <source>
        <dbReference type="ARBA" id="ARBA00023186"/>
    </source>
</evidence>
<feature type="compositionally biased region" description="Acidic residues" evidence="7">
    <location>
        <begin position="691"/>
        <end position="703"/>
    </location>
</feature>
<feature type="compositionally biased region" description="Basic and acidic residues" evidence="7">
    <location>
        <begin position="19"/>
        <end position="32"/>
    </location>
</feature>
<feature type="compositionally biased region" description="Low complexity" evidence="7">
    <location>
        <begin position="1007"/>
        <end position="1017"/>
    </location>
</feature>
<evidence type="ECO:0000256" key="5">
    <source>
        <dbReference type="ARBA" id="ARBA00022840"/>
    </source>
</evidence>
<evidence type="ECO:0000256" key="7">
    <source>
        <dbReference type="SAM" id="MobiDB-lite"/>
    </source>
</evidence>
<dbReference type="STRING" id="27349.A0A0L6VAB8"/>
<keyword evidence="2" id="KW-0732">Signal</keyword>
<dbReference type="OrthoDB" id="10262720at2759"/>
<dbReference type="PANTHER" id="PTHR45639">
    <property type="entry name" value="HSC70CB, ISOFORM G-RELATED"/>
    <property type="match status" value="1"/>
</dbReference>
<comment type="subcellular location">
    <subcellularLocation>
        <location evidence="1">Endoplasmic reticulum lumen</location>
    </subcellularLocation>
</comment>
<dbReference type="Gene3D" id="1.20.1270.10">
    <property type="match status" value="1"/>
</dbReference>
<accession>A0A0L6VAB8</accession>
<keyword evidence="4" id="KW-0256">Endoplasmic reticulum</keyword>
<keyword evidence="5" id="KW-0067">ATP-binding</keyword>
<dbReference type="GO" id="GO:0005524">
    <property type="term" value="F:ATP binding"/>
    <property type="evidence" value="ECO:0007669"/>
    <property type="project" value="UniProtKB-KW"/>
</dbReference>
<dbReference type="InterPro" id="IPR013126">
    <property type="entry name" value="Hsp_70_fam"/>
</dbReference>
<dbReference type="InterPro" id="IPR029048">
    <property type="entry name" value="HSP70_C_sf"/>
</dbReference>
<feature type="compositionally biased region" description="Basic and acidic residues" evidence="7">
    <location>
        <begin position="722"/>
        <end position="741"/>
    </location>
</feature>
<evidence type="ECO:0000256" key="4">
    <source>
        <dbReference type="ARBA" id="ARBA00022824"/>
    </source>
</evidence>
<evidence type="ECO:0000256" key="3">
    <source>
        <dbReference type="ARBA" id="ARBA00022741"/>
    </source>
</evidence>
<dbReference type="InterPro" id="IPR018181">
    <property type="entry name" value="Heat_shock_70_CS"/>
</dbReference>
<dbReference type="GO" id="GO:0030968">
    <property type="term" value="P:endoplasmic reticulum unfolded protein response"/>
    <property type="evidence" value="ECO:0007669"/>
    <property type="project" value="TreeGrafter"/>
</dbReference>
<dbReference type="InterPro" id="IPR029047">
    <property type="entry name" value="HSP70_peptide-bd_sf"/>
</dbReference>
<feature type="compositionally biased region" description="Polar residues" evidence="7">
    <location>
        <begin position="988"/>
        <end position="1002"/>
    </location>
</feature>
<dbReference type="Gene3D" id="3.90.640.10">
    <property type="entry name" value="Actin, Chain A, domain 4"/>
    <property type="match status" value="1"/>
</dbReference>
<sequence>MSDRGPWLTRPVPAWKVLDESAKAKTAGEQRPRTTQHPTAKTSSSSFDRVGKAASAAPAKSFPDHYPSLVLTYPIAMRLLHWGLSLGVLSSTSFPTVTARGILAIDYGTQFMKLSLVQPGIPFDVLLNHDSKRKTQAVVSVRGEDKLIGDDAAALAARYPQNSYPGLKLLLGQPLDSPSYKLHQSLYNIPAESTPRGTIKLVPQLPPMGNTTTTYLPEELLALQFSYARELADAASANNPTAGVPGLAGEKITDCIITVPGFFNQFERKALLDGAELAGLKVLSLIDDGASFGVNYAMMRTFGSNKATSKSDDGPGIETHLIYDFGASSIKATVIEFSMFEEKIHVSSKTKKNVTMVDVKGYGHQRNMGGLVFDQKIRDILKKDFQTQTKIDVSKNDRAMTKLLREATRVKQVLSANAESQSRIEGLVDEHDFKSSLTRQAFEDACTQEIPQFTQPILDALASAKMSMVCECFLADIKSVILVGGSSRVPMVQAAIKSLVGEDRIAVNVNADEAAVMGAALYGAGISRQFKTKDVRIHNVSPHSIAASYNVTKPVDQADPTSAQAVATKAVTTTLFQVGSKLGGKKVIKMKKADDFSVQLSYINQPSYFPNSILNVTIHGISAALLNYTNVTGHTVPLKNTTVKLVVGLDDSELIVVPEATLIFPTETSPTDEGSIANKIAGFFGGSNKEEAEESIEEVATDDDSSKAGSKENPTSKGGQSEVEKAKEALKAENADTASKKQKVENMTIKLTVTRQSLGIQPMSTNDRIASGKFLRELKAAETRKRNREEARNALEAYTYKLRDRLEQEVFQLHSTEQEINDLKSARNEVADWLNDWAEQAPLKELKEKRQKLEKMENPIQKRITETKERPAVLERFNATLVTAQSTQMILKPMGEEDTKDPMAKYTEEEIKGFGEMIKTQTEWFEEISRKVADLEPRQDPPATIQDLESRQKMIQAEITKLIQKKTPKKKVKSASDQQPYSAKPSATDANKTGEDSSSNLHPPTTPDSQSSSSGDNGPDKAEGTHFKDEL</sequence>
<dbReference type="EMBL" id="LAVV01007001">
    <property type="protein sequence ID" value="KNZ57482.1"/>
    <property type="molecule type" value="Genomic_DNA"/>
</dbReference>
<evidence type="ECO:0008006" key="10">
    <source>
        <dbReference type="Google" id="ProtNLM"/>
    </source>
</evidence>
<dbReference type="Gene3D" id="3.30.420.40">
    <property type="match status" value="2"/>
</dbReference>